<keyword evidence="3" id="KW-0175">Coiled coil</keyword>
<dbReference type="SUPFAM" id="SSF54236">
    <property type="entry name" value="Ubiquitin-like"/>
    <property type="match status" value="1"/>
</dbReference>
<dbReference type="InterPro" id="IPR004854">
    <property type="entry name" value="Ufd1-like"/>
</dbReference>
<dbReference type="Pfam" id="PF24842">
    <property type="entry name" value="UFD1_N2"/>
    <property type="match status" value="1"/>
</dbReference>
<dbReference type="InterPro" id="IPR029071">
    <property type="entry name" value="Ubiquitin-like_domsf"/>
</dbReference>
<feature type="region of interest" description="Disordered" evidence="4">
    <location>
        <begin position="36"/>
        <end position="68"/>
    </location>
</feature>
<dbReference type="KEGG" id="cre:CHLRE_03g179100v5"/>
<accession>A0A2K3DXL7</accession>
<dbReference type="GO" id="GO:0006511">
    <property type="term" value="P:ubiquitin-dependent protein catabolic process"/>
    <property type="evidence" value="ECO:0007669"/>
    <property type="project" value="InterPro"/>
</dbReference>
<dbReference type="Gene3D" id="2.40.40.50">
    <property type="entry name" value="Ubiquitin fusion degradation protein UFD1, N-terminal domain"/>
    <property type="match status" value="1"/>
</dbReference>
<feature type="coiled-coil region" evidence="3">
    <location>
        <begin position="301"/>
        <end position="355"/>
    </location>
</feature>
<dbReference type="EMBL" id="CM008964">
    <property type="protein sequence ID" value="PNW85276.1"/>
    <property type="molecule type" value="Genomic_DNA"/>
</dbReference>
<sequence length="481" mass="51049">MMSFELNARANRLLAEQKARADKEKARIEKERVLAERQRQRELAREQEAQQRRQQQLEAEQRAQDAEFERREANRGVYLRLELAALPTDEAAVAAKGVRRSKDKIILPPSAGSLLMSQDASKNGAMLFEVALPAAASVPDPSPAPSTSAPAASTSATGTSSTAAGVPGRTHAGVLEFTAPEGCVLLPRKVCQSLWGSLDASARGSVVVTYVLLPKGDYVRLQPMSHGFHEAMGDLLKEALEAEMMTLSTLSEGDWITVHQPDTGREWPLRVQELLPAAAVSVLDTDLAADVVPSLEAEEYLARWEEDQRRQQERLAAAAAERAEQEAAEAAFAARRQAEEAAAAAAAAAEQAALQARLAASLPPEPEAAASTSDSGAVFACAFTLPNGARLLRRFATSQPAQLLFDFLDSHGAGGWARGSYRLVTRMPRRVVDGGCDVTLGELGLGAGGGGEAFLLEAVETPRAAAGTEGAGGSSSMEVCS</sequence>
<name>A0A2K3DXL7_CHLRE</name>
<dbReference type="OrthoDB" id="422728at2759"/>
<protein>
    <recommendedName>
        <fullName evidence="5">UBX domain-containing protein</fullName>
    </recommendedName>
</protein>
<feature type="compositionally biased region" description="Basic and acidic residues" evidence="4">
    <location>
        <begin position="59"/>
        <end position="68"/>
    </location>
</feature>
<dbReference type="ExpressionAtlas" id="A0A2K3DXL7">
    <property type="expression patterns" value="baseline"/>
</dbReference>
<dbReference type="InterPro" id="IPR001012">
    <property type="entry name" value="UBX_dom"/>
</dbReference>
<dbReference type="GeneID" id="5728809"/>
<dbReference type="Proteomes" id="UP000006906">
    <property type="component" value="Chromosome 3"/>
</dbReference>
<organism evidence="6 7">
    <name type="scientific">Chlamydomonas reinhardtii</name>
    <name type="common">Chlamydomonas smithii</name>
    <dbReference type="NCBI Taxonomy" id="3055"/>
    <lineage>
        <taxon>Eukaryota</taxon>
        <taxon>Viridiplantae</taxon>
        <taxon>Chlorophyta</taxon>
        <taxon>core chlorophytes</taxon>
        <taxon>Chlorophyceae</taxon>
        <taxon>CS clade</taxon>
        <taxon>Chlamydomonadales</taxon>
        <taxon>Chlamydomonadaceae</taxon>
        <taxon>Chlamydomonas</taxon>
    </lineage>
</organism>
<dbReference type="GO" id="GO:0034098">
    <property type="term" value="C:VCP-NPL4-UFD1 AAA ATPase complex"/>
    <property type="evidence" value="ECO:0000318"/>
    <property type="project" value="GO_Central"/>
</dbReference>
<evidence type="ECO:0000256" key="4">
    <source>
        <dbReference type="SAM" id="MobiDB-lite"/>
    </source>
</evidence>
<dbReference type="InterPro" id="IPR042299">
    <property type="entry name" value="Ufd1-like_Nn"/>
</dbReference>
<evidence type="ECO:0000256" key="3">
    <source>
        <dbReference type="SAM" id="Coils"/>
    </source>
</evidence>
<dbReference type="PANTHER" id="PTHR12555">
    <property type="entry name" value="UBIQUITIN FUSION DEGRADATON PROTEIN 1"/>
    <property type="match status" value="1"/>
</dbReference>
<evidence type="ECO:0000256" key="2">
    <source>
        <dbReference type="ARBA" id="ARBA00022786"/>
    </source>
</evidence>
<evidence type="ECO:0000313" key="7">
    <source>
        <dbReference type="Proteomes" id="UP000006906"/>
    </source>
</evidence>
<gene>
    <name evidence="6" type="ORF">CHLRE_03g179100v5</name>
</gene>
<dbReference type="OMA" id="MSHGFHE"/>
<dbReference type="STRING" id="3055.A0A2K3DXL7"/>
<dbReference type="Pfam" id="PF00789">
    <property type="entry name" value="UBX"/>
    <property type="match status" value="1"/>
</dbReference>
<evidence type="ECO:0000259" key="5">
    <source>
        <dbReference type="PROSITE" id="PS50033"/>
    </source>
</evidence>
<evidence type="ECO:0000256" key="1">
    <source>
        <dbReference type="ARBA" id="ARBA00006043"/>
    </source>
</evidence>
<proteinExistence type="inferred from homology"/>
<comment type="similarity">
    <text evidence="1">Belongs to the UFD1 family.</text>
</comment>
<dbReference type="Gene3D" id="3.10.20.90">
    <property type="entry name" value="Phosphatidylinositol 3-kinase Catalytic Subunit, Chain A, domain 1"/>
    <property type="match status" value="1"/>
</dbReference>
<keyword evidence="7" id="KW-1185">Reference proteome</keyword>
<dbReference type="Gene3D" id="3.10.330.10">
    <property type="match status" value="1"/>
</dbReference>
<dbReference type="GO" id="GO:0036503">
    <property type="term" value="P:ERAD pathway"/>
    <property type="evidence" value="ECO:0000318"/>
    <property type="project" value="GO_Central"/>
</dbReference>
<dbReference type="RefSeq" id="XP_042926141.1">
    <property type="nucleotide sequence ID" value="XM_043061012.1"/>
</dbReference>
<dbReference type="InParanoid" id="A0A2K3DXL7"/>
<evidence type="ECO:0000313" key="6">
    <source>
        <dbReference type="EMBL" id="PNW85276.1"/>
    </source>
</evidence>
<dbReference type="Gramene" id="PNW85276">
    <property type="protein sequence ID" value="PNW85276"/>
    <property type="gene ID" value="CHLRE_03g179100v5"/>
</dbReference>
<dbReference type="Pfam" id="PF03152">
    <property type="entry name" value="UFD1_N1"/>
    <property type="match status" value="1"/>
</dbReference>
<dbReference type="InterPro" id="IPR055417">
    <property type="entry name" value="UFD1_N1"/>
</dbReference>
<feature type="region of interest" description="Disordered" evidence="4">
    <location>
        <begin position="136"/>
        <end position="167"/>
    </location>
</feature>
<reference evidence="6 7" key="1">
    <citation type="journal article" date="2007" name="Science">
        <title>The Chlamydomonas genome reveals the evolution of key animal and plant functions.</title>
        <authorList>
            <person name="Merchant S.S."/>
            <person name="Prochnik S.E."/>
            <person name="Vallon O."/>
            <person name="Harris E.H."/>
            <person name="Karpowicz S.J."/>
            <person name="Witman G.B."/>
            <person name="Terry A."/>
            <person name="Salamov A."/>
            <person name="Fritz-Laylin L.K."/>
            <person name="Marechal-Drouard L."/>
            <person name="Marshall W.F."/>
            <person name="Qu L.H."/>
            <person name="Nelson D.R."/>
            <person name="Sanderfoot A.A."/>
            <person name="Spalding M.H."/>
            <person name="Kapitonov V.V."/>
            <person name="Ren Q."/>
            <person name="Ferris P."/>
            <person name="Lindquist E."/>
            <person name="Shapiro H."/>
            <person name="Lucas S.M."/>
            <person name="Grimwood J."/>
            <person name="Schmutz J."/>
            <person name="Cardol P."/>
            <person name="Cerutti H."/>
            <person name="Chanfreau G."/>
            <person name="Chen C.L."/>
            <person name="Cognat V."/>
            <person name="Croft M.T."/>
            <person name="Dent R."/>
            <person name="Dutcher S."/>
            <person name="Fernandez E."/>
            <person name="Fukuzawa H."/>
            <person name="Gonzalez-Ballester D."/>
            <person name="Gonzalez-Halphen D."/>
            <person name="Hallmann A."/>
            <person name="Hanikenne M."/>
            <person name="Hippler M."/>
            <person name="Inwood W."/>
            <person name="Jabbari K."/>
            <person name="Kalanon M."/>
            <person name="Kuras R."/>
            <person name="Lefebvre P.A."/>
            <person name="Lemaire S.D."/>
            <person name="Lobanov A.V."/>
            <person name="Lohr M."/>
            <person name="Manuell A."/>
            <person name="Meier I."/>
            <person name="Mets L."/>
            <person name="Mittag M."/>
            <person name="Mittelmeier T."/>
            <person name="Moroney J.V."/>
            <person name="Moseley J."/>
            <person name="Napoli C."/>
            <person name="Nedelcu A.M."/>
            <person name="Niyogi K."/>
            <person name="Novoselov S.V."/>
            <person name="Paulsen I.T."/>
            <person name="Pazour G."/>
            <person name="Purton S."/>
            <person name="Ral J.P."/>
            <person name="Riano-Pachon D.M."/>
            <person name="Riekhof W."/>
            <person name="Rymarquis L."/>
            <person name="Schroda M."/>
            <person name="Stern D."/>
            <person name="Umen J."/>
            <person name="Willows R."/>
            <person name="Wilson N."/>
            <person name="Zimmer S.L."/>
            <person name="Allmer J."/>
            <person name="Balk J."/>
            <person name="Bisova K."/>
            <person name="Chen C.J."/>
            <person name="Elias M."/>
            <person name="Gendler K."/>
            <person name="Hauser C."/>
            <person name="Lamb M.R."/>
            <person name="Ledford H."/>
            <person name="Long J.C."/>
            <person name="Minagawa J."/>
            <person name="Page M.D."/>
            <person name="Pan J."/>
            <person name="Pootakham W."/>
            <person name="Roje S."/>
            <person name="Rose A."/>
            <person name="Stahlberg E."/>
            <person name="Terauchi A.M."/>
            <person name="Yang P."/>
            <person name="Ball S."/>
            <person name="Bowler C."/>
            <person name="Dieckmann C.L."/>
            <person name="Gladyshev V.N."/>
            <person name="Green P."/>
            <person name="Jorgensen R."/>
            <person name="Mayfield S."/>
            <person name="Mueller-Roeber B."/>
            <person name="Rajamani S."/>
            <person name="Sayre R.T."/>
            <person name="Brokstein P."/>
            <person name="Dubchak I."/>
            <person name="Goodstein D."/>
            <person name="Hornick L."/>
            <person name="Huang Y.W."/>
            <person name="Jhaveri J."/>
            <person name="Luo Y."/>
            <person name="Martinez D."/>
            <person name="Ngau W.C."/>
            <person name="Otillar B."/>
            <person name="Poliakov A."/>
            <person name="Porter A."/>
            <person name="Szajkowski L."/>
            <person name="Werner G."/>
            <person name="Zhou K."/>
            <person name="Grigoriev I.V."/>
            <person name="Rokhsar D.S."/>
            <person name="Grossman A.R."/>
        </authorList>
    </citation>
    <scope>NUCLEOTIDE SEQUENCE [LARGE SCALE GENOMIC DNA]</scope>
    <source>
        <strain evidence="7">CC-503</strain>
    </source>
</reference>
<dbReference type="AlphaFoldDB" id="A0A2K3DXL7"/>
<dbReference type="GO" id="GO:0031593">
    <property type="term" value="F:polyubiquitin modification-dependent protein binding"/>
    <property type="evidence" value="ECO:0000318"/>
    <property type="project" value="GO_Central"/>
</dbReference>
<dbReference type="PANTHER" id="PTHR12555:SF13">
    <property type="entry name" value="UBIQUITIN RECOGNITION FACTOR IN ER-ASSOCIATED DEGRADATION PROTEIN 1"/>
    <property type="match status" value="1"/>
</dbReference>
<feature type="domain" description="UBX" evidence="5">
    <location>
        <begin position="383"/>
        <end position="445"/>
    </location>
</feature>
<keyword evidence="2" id="KW-0833">Ubl conjugation pathway</keyword>
<dbReference type="PROSITE" id="PS50033">
    <property type="entry name" value="UBX"/>
    <property type="match status" value="1"/>
</dbReference>
<dbReference type="InterPro" id="IPR055418">
    <property type="entry name" value="UFD1_N2"/>
</dbReference>
<feature type="compositionally biased region" description="Basic and acidic residues" evidence="4">
    <location>
        <begin position="36"/>
        <end position="51"/>
    </location>
</feature>